<evidence type="ECO:0000313" key="2">
    <source>
        <dbReference type="Proteomes" id="UP000887159"/>
    </source>
</evidence>
<organism evidence="1 2">
    <name type="scientific">Trichonephila clavipes</name>
    <name type="common">Golden silk orbweaver</name>
    <name type="synonym">Nephila clavipes</name>
    <dbReference type="NCBI Taxonomy" id="2585209"/>
    <lineage>
        <taxon>Eukaryota</taxon>
        <taxon>Metazoa</taxon>
        <taxon>Ecdysozoa</taxon>
        <taxon>Arthropoda</taxon>
        <taxon>Chelicerata</taxon>
        <taxon>Arachnida</taxon>
        <taxon>Araneae</taxon>
        <taxon>Araneomorphae</taxon>
        <taxon>Entelegynae</taxon>
        <taxon>Araneoidea</taxon>
        <taxon>Nephilidae</taxon>
        <taxon>Trichonephila</taxon>
    </lineage>
</organism>
<accession>A0A8X6SSU4</accession>
<protein>
    <submittedName>
        <fullName evidence="1">Uncharacterized protein</fullName>
    </submittedName>
</protein>
<dbReference type="AlphaFoldDB" id="A0A8X6SSU4"/>
<keyword evidence="2" id="KW-1185">Reference proteome</keyword>
<dbReference type="EMBL" id="BMAU01021350">
    <property type="protein sequence ID" value="GFY18866.1"/>
    <property type="molecule type" value="Genomic_DNA"/>
</dbReference>
<evidence type="ECO:0000313" key="1">
    <source>
        <dbReference type="EMBL" id="GFY18866.1"/>
    </source>
</evidence>
<sequence length="120" mass="12866">MGIVTEKNKRSEIEEGKGINVYRISDCERKVGSIAGGESVRAVTMGAHRVINSGDIGVNSLKSIADKGLTNPETLICENNCKGKYTIVTLTGGEKQLTVDRESFRNHTMAKIAGQLNGGK</sequence>
<reference evidence="1" key="1">
    <citation type="submission" date="2020-08" db="EMBL/GenBank/DDBJ databases">
        <title>Multicomponent nature underlies the extraordinary mechanical properties of spider dragline silk.</title>
        <authorList>
            <person name="Kono N."/>
            <person name="Nakamura H."/>
            <person name="Mori M."/>
            <person name="Yoshida Y."/>
            <person name="Ohtoshi R."/>
            <person name="Malay A.D."/>
            <person name="Moran D.A.P."/>
            <person name="Tomita M."/>
            <person name="Numata K."/>
            <person name="Arakawa K."/>
        </authorList>
    </citation>
    <scope>NUCLEOTIDE SEQUENCE</scope>
</reference>
<name>A0A8X6SSU4_TRICX</name>
<gene>
    <name evidence="1" type="primary">NCL1_44347</name>
    <name evidence="1" type="ORF">TNCV_3875541</name>
</gene>
<dbReference type="Proteomes" id="UP000887159">
    <property type="component" value="Unassembled WGS sequence"/>
</dbReference>
<proteinExistence type="predicted"/>
<comment type="caution">
    <text evidence="1">The sequence shown here is derived from an EMBL/GenBank/DDBJ whole genome shotgun (WGS) entry which is preliminary data.</text>
</comment>